<proteinExistence type="predicted"/>
<dbReference type="AlphaFoldDB" id="A0A076EJ23"/>
<evidence type="ECO:0000313" key="2">
    <source>
        <dbReference type="Proteomes" id="UP000028488"/>
    </source>
</evidence>
<name>A0A076EJ23_RHOOP</name>
<dbReference type="Proteomes" id="UP000028488">
    <property type="component" value="Chromosome"/>
</dbReference>
<sequence length="117" mass="12493">MAAERFELATSIYLAALDTGKLDLVRTTEVRAAGPAFAANDLVDELRAEHGVAAAWFPEVFADRPGYELAVTKNFDDGRIAVGLVHPVLVASDRVRARLHAALMVSAFAGETRGGAR</sequence>
<dbReference type="EMBL" id="CP008947">
    <property type="protein sequence ID" value="AII05168.1"/>
    <property type="molecule type" value="Genomic_DNA"/>
</dbReference>
<evidence type="ECO:0000313" key="1">
    <source>
        <dbReference type="EMBL" id="AII05168.1"/>
    </source>
</evidence>
<reference evidence="1 2" key="1">
    <citation type="submission" date="2014-07" db="EMBL/GenBank/DDBJ databases">
        <title>Genome Sequence of Rhodococcus opacus Strain R7, a Biodegrader of Mono- and Polycyclic Aromatic Hydrocarbons.</title>
        <authorList>
            <person name="Di Gennaro P."/>
            <person name="Zampolli J."/>
            <person name="Presti I."/>
            <person name="Cappelletti M."/>
            <person name="D'Ursi P."/>
            <person name="Orro A."/>
            <person name="Mezzelani A."/>
            <person name="Milanesi L."/>
        </authorList>
    </citation>
    <scope>NUCLEOTIDE SEQUENCE [LARGE SCALE GENOMIC DNA]</scope>
    <source>
        <strain evidence="1 2">R7</strain>
    </source>
</reference>
<gene>
    <name evidence="1" type="ORF">EP51_11315</name>
</gene>
<dbReference type="RefSeq" id="WP_128639246.1">
    <property type="nucleotide sequence ID" value="NZ_CP008947.1"/>
</dbReference>
<accession>A0A076EJ23</accession>
<organism evidence="1 2">
    <name type="scientific">Rhodococcus opacus</name>
    <name type="common">Nocardia opaca</name>
    <dbReference type="NCBI Taxonomy" id="37919"/>
    <lineage>
        <taxon>Bacteria</taxon>
        <taxon>Bacillati</taxon>
        <taxon>Actinomycetota</taxon>
        <taxon>Actinomycetes</taxon>
        <taxon>Mycobacteriales</taxon>
        <taxon>Nocardiaceae</taxon>
        <taxon>Rhodococcus</taxon>
    </lineage>
</organism>
<protein>
    <submittedName>
        <fullName evidence="1">Uncharacterized protein</fullName>
    </submittedName>
</protein>